<keyword evidence="7" id="KW-0479">Metal-binding</keyword>
<evidence type="ECO:0000256" key="5">
    <source>
        <dbReference type="ARBA" id="ARBA00022617"/>
    </source>
</evidence>
<evidence type="ECO:0000256" key="12">
    <source>
        <dbReference type="ARBA" id="ARBA00023136"/>
    </source>
</evidence>
<dbReference type="Gene3D" id="1.10.630.10">
    <property type="entry name" value="Cytochrome P450"/>
    <property type="match status" value="1"/>
</dbReference>
<comment type="cofactor">
    <cofactor evidence="1">
        <name>heme</name>
        <dbReference type="ChEBI" id="CHEBI:30413"/>
    </cofactor>
</comment>
<comment type="caution">
    <text evidence="13">The sequence shown here is derived from an EMBL/GenBank/DDBJ whole genome shotgun (WGS) entry which is preliminary data.</text>
</comment>
<dbReference type="Proteomes" id="UP001498398">
    <property type="component" value="Unassembled WGS sequence"/>
</dbReference>
<keyword evidence="5" id="KW-0349">Heme</keyword>
<dbReference type="PANTHER" id="PTHR24305:SF166">
    <property type="entry name" value="CYTOCHROME P450 12A4, MITOCHONDRIAL-RELATED"/>
    <property type="match status" value="1"/>
</dbReference>
<reference evidence="13 14" key="1">
    <citation type="submission" date="2024-01" db="EMBL/GenBank/DDBJ databases">
        <title>A draft genome for the cacao thread blight pathogen Marasmiellus scandens.</title>
        <authorList>
            <person name="Baruah I.K."/>
            <person name="Leung J."/>
            <person name="Bukari Y."/>
            <person name="Amoako-Attah I."/>
            <person name="Meinhardt L.W."/>
            <person name="Bailey B.A."/>
            <person name="Cohen S.P."/>
        </authorList>
    </citation>
    <scope>NUCLEOTIDE SEQUENCE [LARGE SCALE GENOMIC DNA]</scope>
    <source>
        <strain evidence="13 14">GH-19</strain>
    </source>
</reference>
<dbReference type="InterPro" id="IPR036396">
    <property type="entry name" value="Cyt_P450_sf"/>
</dbReference>
<accession>A0ABR1ISZ0</accession>
<evidence type="ECO:0000256" key="1">
    <source>
        <dbReference type="ARBA" id="ARBA00001971"/>
    </source>
</evidence>
<keyword evidence="14" id="KW-1185">Reference proteome</keyword>
<keyword evidence="8" id="KW-1133">Transmembrane helix</keyword>
<evidence type="ECO:0000256" key="3">
    <source>
        <dbReference type="ARBA" id="ARBA00004721"/>
    </source>
</evidence>
<evidence type="ECO:0000256" key="6">
    <source>
        <dbReference type="ARBA" id="ARBA00022692"/>
    </source>
</evidence>
<evidence type="ECO:0000256" key="10">
    <source>
        <dbReference type="ARBA" id="ARBA00023004"/>
    </source>
</evidence>
<dbReference type="InterPro" id="IPR001128">
    <property type="entry name" value="Cyt_P450"/>
</dbReference>
<sequence length="180" mass="20075">MKLSVTVTPLWIIKLINPNLLEQIHMTQDLESRIDLYLKDESQLEKVEHETVFHRLIMPETKDGVVDRSLRPSRESLLHEAMALLGAGSDTVANTCCVATCYALHNPEISKRLKEELREAWPDEDSAPDLSVLEQLPYLTSFIKEALRFSHGVVTPLPRTVGPSDAIIGGVRVPAGIIVD</sequence>
<evidence type="ECO:0000256" key="9">
    <source>
        <dbReference type="ARBA" id="ARBA00023002"/>
    </source>
</evidence>
<evidence type="ECO:0000256" key="11">
    <source>
        <dbReference type="ARBA" id="ARBA00023033"/>
    </source>
</evidence>
<evidence type="ECO:0000256" key="4">
    <source>
        <dbReference type="ARBA" id="ARBA00010617"/>
    </source>
</evidence>
<evidence type="ECO:0000313" key="14">
    <source>
        <dbReference type="Proteomes" id="UP001498398"/>
    </source>
</evidence>
<comment type="subcellular location">
    <subcellularLocation>
        <location evidence="2">Membrane</location>
    </subcellularLocation>
</comment>
<protein>
    <recommendedName>
        <fullName evidence="15">Cytochrome P450</fullName>
    </recommendedName>
</protein>
<keyword evidence="9" id="KW-0560">Oxidoreductase</keyword>
<dbReference type="PANTHER" id="PTHR24305">
    <property type="entry name" value="CYTOCHROME P450"/>
    <property type="match status" value="1"/>
</dbReference>
<name>A0ABR1ISZ0_9AGAR</name>
<evidence type="ECO:0000256" key="7">
    <source>
        <dbReference type="ARBA" id="ARBA00022723"/>
    </source>
</evidence>
<dbReference type="EMBL" id="JBANRG010000068">
    <property type="protein sequence ID" value="KAK7440401.1"/>
    <property type="molecule type" value="Genomic_DNA"/>
</dbReference>
<evidence type="ECO:0000256" key="2">
    <source>
        <dbReference type="ARBA" id="ARBA00004370"/>
    </source>
</evidence>
<evidence type="ECO:0000256" key="8">
    <source>
        <dbReference type="ARBA" id="ARBA00022989"/>
    </source>
</evidence>
<organism evidence="13 14">
    <name type="scientific">Marasmiellus scandens</name>
    <dbReference type="NCBI Taxonomy" id="2682957"/>
    <lineage>
        <taxon>Eukaryota</taxon>
        <taxon>Fungi</taxon>
        <taxon>Dikarya</taxon>
        <taxon>Basidiomycota</taxon>
        <taxon>Agaricomycotina</taxon>
        <taxon>Agaricomycetes</taxon>
        <taxon>Agaricomycetidae</taxon>
        <taxon>Agaricales</taxon>
        <taxon>Marasmiineae</taxon>
        <taxon>Omphalotaceae</taxon>
        <taxon>Marasmiellus</taxon>
    </lineage>
</organism>
<evidence type="ECO:0008006" key="15">
    <source>
        <dbReference type="Google" id="ProtNLM"/>
    </source>
</evidence>
<dbReference type="SUPFAM" id="SSF48264">
    <property type="entry name" value="Cytochrome P450"/>
    <property type="match status" value="1"/>
</dbReference>
<gene>
    <name evidence="13" type="ORF">VKT23_017038</name>
</gene>
<keyword evidence="6" id="KW-0812">Transmembrane</keyword>
<keyword evidence="10" id="KW-0408">Iron</keyword>
<keyword evidence="11" id="KW-0503">Monooxygenase</keyword>
<comment type="similarity">
    <text evidence="4">Belongs to the cytochrome P450 family.</text>
</comment>
<dbReference type="InterPro" id="IPR050121">
    <property type="entry name" value="Cytochrome_P450_monoxygenase"/>
</dbReference>
<comment type="pathway">
    <text evidence="3">Secondary metabolite biosynthesis; terpenoid biosynthesis.</text>
</comment>
<dbReference type="Pfam" id="PF00067">
    <property type="entry name" value="p450"/>
    <property type="match status" value="1"/>
</dbReference>
<proteinExistence type="inferred from homology"/>
<evidence type="ECO:0000313" key="13">
    <source>
        <dbReference type="EMBL" id="KAK7440401.1"/>
    </source>
</evidence>
<keyword evidence="12" id="KW-0472">Membrane</keyword>